<dbReference type="InterPro" id="IPR036575">
    <property type="entry name" value="TFIIS_cen_dom_sf"/>
</dbReference>
<feature type="compositionally biased region" description="Basic residues" evidence="8">
    <location>
        <begin position="129"/>
        <end position="143"/>
    </location>
</feature>
<dbReference type="PROSITE" id="PS51321">
    <property type="entry name" value="TFIIS_CENTRAL"/>
    <property type="match status" value="1"/>
</dbReference>
<comment type="function">
    <text evidence="1">Negative regulator of transcription elongation.</text>
</comment>
<evidence type="ECO:0000259" key="10">
    <source>
        <dbReference type="PROSITE" id="PS51321"/>
    </source>
</evidence>
<dbReference type="SUPFAM" id="SSF57903">
    <property type="entry name" value="FYVE/PHD zinc finger"/>
    <property type="match status" value="1"/>
</dbReference>
<name>A0A1E3NW69_WICAA</name>
<feature type="domain" description="TFIIS central" evidence="10">
    <location>
        <begin position="246"/>
        <end position="375"/>
    </location>
</feature>
<dbReference type="InterPro" id="IPR019787">
    <property type="entry name" value="Znf_PHD-finger"/>
</dbReference>
<dbReference type="Gene3D" id="3.30.40.10">
    <property type="entry name" value="Zinc/RING finger domain, C3HC4 (zinc finger)"/>
    <property type="match status" value="1"/>
</dbReference>
<feature type="compositionally biased region" description="Acidic residues" evidence="8">
    <location>
        <begin position="150"/>
        <end position="170"/>
    </location>
</feature>
<dbReference type="GO" id="GO:0031440">
    <property type="term" value="P:regulation of mRNA 3'-end processing"/>
    <property type="evidence" value="ECO:0007669"/>
    <property type="project" value="TreeGrafter"/>
</dbReference>
<feature type="compositionally biased region" description="Acidic residues" evidence="8">
    <location>
        <begin position="41"/>
        <end position="52"/>
    </location>
</feature>
<accession>A0A1E3NW69</accession>
<dbReference type="GO" id="GO:0031564">
    <property type="term" value="P:transcription antitermination"/>
    <property type="evidence" value="ECO:0007669"/>
    <property type="project" value="TreeGrafter"/>
</dbReference>
<dbReference type="InterPro" id="IPR012921">
    <property type="entry name" value="SPOC_C"/>
</dbReference>
<dbReference type="SUPFAM" id="SSF46942">
    <property type="entry name" value="Elongation factor TFIIS domain 2"/>
    <property type="match status" value="1"/>
</dbReference>
<evidence type="ECO:0000256" key="6">
    <source>
        <dbReference type="ARBA" id="ARBA00022833"/>
    </source>
</evidence>
<evidence type="ECO:0000313" key="12">
    <source>
        <dbReference type="Proteomes" id="UP000094112"/>
    </source>
</evidence>
<feature type="compositionally biased region" description="Basic residues" evidence="8">
    <location>
        <begin position="211"/>
        <end position="222"/>
    </location>
</feature>
<dbReference type="GO" id="GO:0006368">
    <property type="term" value="P:transcription elongation by RNA polymerase II"/>
    <property type="evidence" value="ECO:0007669"/>
    <property type="project" value="TreeGrafter"/>
</dbReference>
<sequence>MAEIRRSSRANKGTNTRLSEQIKYEELIAKKSKKARRNSSGDEEVGDEEDEDGAVQCLVCGTTDDNYDEEQDDRDMIQCDNCQTWQHTECILGKQSKVIPDEYKCNVCDPANESYKNLSFKIDPSTIKPKPKTIKKIKKKSRRNSSNGKDEDEEEDDEFKDNDKVDDDDKDFSADDAEFKVKSERKQRKRSRSKSTDHNNEDDDDDDYERKKKSKSPKHRGRQSISEINAAESKAREIDAKTKDAVKRRFQTMFLKLLPGSNVNLKDENDDENTIESLSLKWATKLEDELYKVYHDPETLKLTPAYKEASARIYSNVIDVKNSKLRLSIINKVLPFDKLVRMPVQELLNPDLRKEKEEAIKESMTLATLEAPTVSNIRRTHKGDILLEKDDSNAQTQYDFNVGMNIDNDEKKFTKSKNTVINERKESSIYNNNGNNNDEDDEFDNSFDKDDNGDGTQETYSRDRSHSLQDDDAILQILGETEKEVKQQQDESNSFNYETPIWSGQTVFVDVTNFYSVVKLSKTNLKFKDYNKISEILIDHDLPLEIQGRLDLRKADDYIRKISDSRKLILLELENNESNDKNFNKLFHYFYSRLKVGVVKFRSSFIKDSYLIATKDDHVPRFFENVLNKTDKSSTPRLFIVFVVKQELIEKIDVNRDSKSASSLNTPPNTSTTTATVPSFEFLSRLNPHELDLVNKIFDERPETRVDVNLLISYLQQKLKRQTN</sequence>
<dbReference type="InterPro" id="IPR003618">
    <property type="entry name" value="TFIIS_cen_dom"/>
</dbReference>
<evidence type="ECO:0000259" key="9">
    <source>
        <dbReference type="PROSITE" id="PS50016"/>
    </source>
</evidence>
<dbReference type="STRING" id="683960.A0A1E3NW69"/>
<evidence type="ECO:0000256" key="8">
    <source>
        <dbReference type="SAM" id="MobiDB-lite"/>
    </source>
</evidence>
<evidence type="ECO:0000256" key="7">
    <source>
        <dbReference type="PROSITE-ProRule" id="PRU00146"/>
    </source>
</evidence>
<organism evidence="11 12">
    <name type="scientific">Wickerhamomyces anomalus (strain ATCC 58044 / CBS 1984 / NCYC 433 / NRRL Y-366-8)</name>
    <name type="common">Yeast</name>
    <name type="synonym">Hansenula anomala</name>
    <dbReference type="NCBI Taxonomy" id="683960"/>
    <lineage>
        <taxon>Eukaryota</taxon>
        <taxon>Fungi</taxon>
        <taxon>Dikarya</taxon>
        <taxon>Ascomycota</taxon>
        <taxon>Saccharomycotina</taxon>
        <taxon>Saccharomycetes</taxon>
        <taxon>Phaffomycetales</taxon>
        <taxon>Wickerhamomycetaceae</taxon>
        <taxon>Wickerhamomyces</taxon>
    </lineage>
</organism>
<dbReference type="Pfam" id="PF07744">
    <property type="entry name" value="SPOC"/>
    <property type="match status" value="1"/>
</dbReference>
<dbReference type="SMART" id="SM00249">
    <property type="entry name" value="PHD"/>
    <property type="match status" value="1"/>
</dbReference>
<reference evidence="11 12" key="1">
    <citation type="journal article" date="2016" name="Proc. Natl. Acad. Sci. U.S.A.">
        <title>Comparative genomics of biotechnologically important yeasts.</title>
        <authorList>
            <person name="Riley R."/>
            <person name="Haridas S."/>
            <person name="Wolfe K.H."/>
            <person name="Lopes M.R."/>
            <person name="Hittinger C.T."/>
            <person name="Goeker M."/>
            <person name="Salamov A.A."/>
            <person name="Wisecaver J.H."/>
            <person name="Long T.M."/>
            <person name="Calvey C.H."/>
            <person name="Aerts A.L."/>
            <person name="Barry K.W."/>
            <person name="Choi C."/>
            <person name="Clum A."/>
            <person name="Coughlan A.Y."/>
            <person name="Deshpande S."/>
            <person name="Douglass A.P."/>
            <person name="Hanson S.J."/>
            <person name="Klenk H.-P."/>
            <person name="LaButti K.M."/>
            <person name="Lapidus A."/>
            <person name="Lindquist E.A."/>
            <person name="Lipzen A.M."/>
            <person name="Meier-Kolthoff J.P."/>
            <person name="Ohm R.A."/>
            <person name="Otillar R.P."/>
            <person name="Pangilinan J.L."/>
            <person name="Peng Y."/>
            <person name="Rokas A."/>
            <person name="Rosa C.A."/>
            <person name="Scheuner C."/>
            <person name="Sibirny A.A."/>
            <person name="Slot J.C."/>
            <person name="Stielow J.B."/>
            <person name="Sun H."/>
            <person name="Kurtzman C.P."/>
            <person name="Blackwell M."/>
            <person name="Grigoriev I.V."/>
            <person name="Jeffries T.W."/>
        </authorList>
    </citation>
    <scope>NUCLEOTIDE SEQUENCE [LARGE SCALE GENOMIC DNA]</scope>
    <source>
        <strain evidence="12">ATCC 58044 / CBS 1984 / NCYC 433 / NRRL Y-366-8</strain>
    </source>
</reference>
<gene>
    <name evidence="11" type="ORF">WICANDRAFT_64732</name>
</gene>
<dbReference type="PROSITE" id="PS01359">
    <property type="entry name" value="ZF_PHD_1"/>
    <property type="match status" value="1"/>
</dbReference>
<dbReference type="InterPro" id="IPR001965">
    <property type="entry name" value="Znf_PHD"/>
</dbReference>
<dbReference type="Gene3D" id="1.10.472.30">
    <property type="entry name" value="Transcription elongation factor S-II, central domain"/>
    <property type="match status" value="1"/>
</dbReference>
<dbReference type="AlphaFoldDB" id="A0A1E3NW69"/>
<evidence type="ECO:0000256" key="1">
    <source>
        <dbReference type="ARBA" id="ARBA00002311"/>
    </source>
</evidence>
<feature type="region of interest" description="Disordered" evidence="8">
    <location>
        <begin position="116"/>
        <end position="236"/>
    </location>
</feature>
<dbReference type="InterPro" id="IPR013083">
    <property type="entry name" value="Znf_RING/FYVE/PHD"/>
</dbReference>
<dbReference type="Proteomes" id="UP000094112">
    <property type="component" value="Unassembled WGS sequence"/>
</dbReference>
<dbReference type="EMBL" id="KV454213">
    <property type="protein sequence ID" value="ODQ57378.1"/>
    <property type="molecule type" value="Genomic_DNA"/>
</dbReference>
<protein>
    <recommendedName>
        <fullName evidence="3">Transcription factor BYE1</fullName>
    </recommendedName>
</protein>
<dbReference type="Pfam" id="PF07500">
    <property type="entry name" value="TFIIS_M"/>
    <property type="match status" value="1"/>
</dbReference>
<feature type="domain" description="PHD-type" evidence="9">
    <location>
        <begin position="54"/>
        <end position="111"/>
    </location>
</feature>
<evidence type="ECO:0000256" key="2">
    <source>
        <dbReference type="ARBA" id="ARBA00011050"/>
    </source>
</evidence>
<dbReference type="GO" id="GO:0006362">
    <property type="term" value="P:transcription elongation by RNA polymerase I"/>
    <property type="evidence" value="ECO:0007669"/>
    <property type="project" value="TreeGrafter"/>
</dbReference>
<dbReference type="GO" id="GO:0008270">
    <property type="term" value="F:zinc ion binding"/>
    <property type="evidence" value="ECO:0007669"/>
    <property type="project" value="UniProtKB-KW"/>
</dbReference>
<dbReference type="InterPro" id="IPR011011">
    <property type="entry name" value="Znf_FYVE_PHD"/>
</dbReference>
<feature type="region of interest" description="Disordered" evidence="8">
    <location>
        <begin position="424"/>
        <end position="467"/>
    </location>
</feature>
<dbReference type="PANTHER" id="PTHR11477:SF11">
    <property type="entry name" value="TRANSCRIPTION FACTOR BYE1"/>
    <property type="match status" value="1"/>
</dbReference>
<dbReference type="Pfam" id="PF00628">
    <property type="entry name" value="PHD"/>
    <property type="match status" value="1"/>
</dbReference>
<feature type="region of interest" description="Disordered" evidence="8">
    <location>
        <begin position="29"/>
        <end position="52"/>
    </location>
</feature>
<dbReference type="GO" id="GO:0000977">
    <property type="term" value="F:RNA polymerase II transcription regulatory region sequence-specific DNA binding"/>
    <property type="evidence" value="ECO:0007669"/>
    <property type="project" value="TreeGrafter"/>
</dbReference>
<keyword evidence="12" id="KW-1185">Reference proteome</keyword>
<comment type="similarity">
    <text evidence="2">Belongs to the BYE1 family.</text>
</comment>
<keyword evidence="5 7" id="KW-0863">Zinc-finger</keyword>
<dbReference type="PANTHER" id="PTHR11477">
    <property type="entry name" value="TRANSCRIPTION FACTOR S-II ZINC FINGER DOMAIN-CONTAINING PROTEIN"/>
    <property type="match status" value="1"/>
</dbReference>
<dbReference type="GeneID" id="30201039"/>
<evidence type="ECO:0000256" key="5">
    <source>
        <dbReference type="ARBA" id="ARBA00022771"/>
    </source>
</evidence>
<keyword evidence="6" id="KW-0862">Zinc</keyword>
<evidence type="ECO:0000313" key="11">
    <source>
        <dbReference type="EMBL" id="ODQ57378.1"/>
    </source>
</evidence>
<dbReference type="RefSeq" id="XP_019036585.1">
    <property type="nucleotide sequence ID" value="XM_019183793.1"/>
</dbReference>
<evidence type="ECO:0000256" key="4">
    <source>
        <dbReference type="ARBA" id="ARBA00022723"/>
    </source>
</evidence>
<evidence type="ECO:0000256" key="3">
    <source>
        <dbReference type="ARBA" id="ARBA00021616"/>
    </source>
</evidence>
<dbReference type="InterPro" id="IPR019786">
    <property type="entry name" value="Zinc_finger_PHD-type_CS"/>
</dbReference>
<proteinExistence type="inferred from homology"/>
<dbReference type="SMART" id="SM00510">
    <property type="entry name" value="TFS2M"/>
    <property type="match status" value="1"/>
</dbReference>
<dbReference type="GO" id="GO:0005634">
    <property type="term" value="C:nucleus"/>
    <property type="evidence" value="ECO:0007669"/>
    <property type="project" value="TreeGrafter"/>
</dbReference>
<feature type="compositionally biased region" description="Basic and acidic residues" evidence="8">
    <location>
        <begin position="171"/>
        <end position="184"/>
    </location>
</feature>
<dbReference type="GO" id="GO:0001139">
    <property type="term" value="F:RNA polymerase II complex recruiting activity"/>
    <property type="evidence" value="ECO:0007669"/>
    <property type="project" value="TreeGrafter"/>
</dbReference>
<keyword evidence="4" id="KW-0479">Metal-binding</keyword>
<dbReference type="PROSITE" id="PS50016">
    <property type="entry name" value="ZF_PHD_2"/>
    <property type="match status" value="1"/>
</dbReference>
<dbReference type="OrthoDB" id="79252at2759"/>